<dbReference type="AlphaFoldDB" id="A0A7Y0DSF1"/>
<proteinExistence type="predicted"/>
<accession>A0A7Y0DSF1</accession>
<reference evidence="1" key="1">
    <citation type="submission" date="2020-04" db="EMBL/GenBank/DDBJ databases">
        <title>Genome Sequencing for Pseudoaltermonas arctica.</title>
        <authorList>
            <person name="Elkins N.S."/>
        </authorList>
    </citation>
    <scope>NUCLEOTIDE SEQUENCE [LARGE SCALE GENOMIC DNA]</scope>
    <source>
        <strain evidence="1">NEC-BIFX-2020_0012</strain>
    </source>
</reference>
<name>A0A7Y0DSF1_9GAMM</name>
<sequence length="165" mass="19034">MKVNIYTEGLILEYLSAGRFIRGKYQPPSNQEVEEIKSHNQILQDFYKDISQRGHDVRNETKGKQLTEGWINQTFGALCILGPNDPVFDSFLKIPEEDLISIQGGARISTKKDNPLYYAKVHRQIIISLLITMNREDLVSQSEDFRISNEFLSDISELIWKNNNV</sequence>
<gene>
    <name evidence="1" type="ORF">HHO47_07805</name>
</gene>
<organism evidence="1 2">
    <name type="scientific">Pseudoalteromonas arctica</name>
    <dbReference type="NCBI Taxonomy" id="394751"/>
    <lineage>
        <taxon>Bacteria</taxon>
        <taxon>Pseudomonadati</taxon>
        <taxon>Pseudomonadota</taxon>
        <taxon>Gammaproteobacteria</taxon>
        <taxon>Alteromonadales</taxon>
        <taxon>Pseudoalteromonadaceae</taxon>
        <taxon>Pseudoalteromonas</taxon>
    </lineage>
</organism>
<evidence type="ECO:0000313" key="2">
    <source>
        <dbReference type="Proteomes" id="UP000570493"/>
    </source>
</evidence>
<comment type="caution">
    <text evidence="1">The sequence shown here is derived from an EMBL/GenBank/DDBJ whole genome shotgun (WGS) entry which is preliminary data.</text>
</comment>
<dbReference type="Proteomes" id="UP000570493">
    <property type="component" value="Unassembled WGS sequence"/>
</dbReference>
<dbReference type="EMBL" id="JABBMT010000009">
    <property type="protein sequence ID" value="NMM40739.1"/>
    <property type="molecule type" value="Genomic_DNA"/>
</dbReference>
<keyword evidence="2" id="KW-1185">Reference proteome</keyword>
<evidence type="ECO:0000313" key="1">
    <source>
        <dbReference type="EMBL" id="NMM40739.1"/>
    </source>
</evidence>
<dbReference type="RefSeq" id="WP_169019793.1">
    <property type="nucleotide sequence ID" value="NZ_JABBMT010000009.1"/>
</dbReference>
<protein>
    <submittedName>
        <fullName evidence="1">Uncharacterized protein</fullName>
    </submittedName>
</protein>